<dbReference type="RefSeq" id="XP_031027389.1">
    <property type="nucleotide sequence ID" value="XM_031166498.1"/>
</dbReference>
<evidence type="ECO:0000256" key="2">
    <source>
        <dbReference type="ARBA" id="ARBA00007263"/>
    </source>
</evidence>
<dbReference type="PROSITE" id="PS01188">
    <property type="entry name" value="ELO"/>
    <property type="match status" value="1"/>
</dbReference>
<dbReference type="Pfam" id="PF01151">
    <property type="entry name" value="ELO"/>
    <property type="match status" value="2"/>
</dbReference>
<feature type="transmembrane region" description="Helical" evidence="12">
    <location>
        <begin position="119"/>
        <end position="140"/>
    </location>
</feature>
<dbReference type="EC" id="2.3.1.-" evidence="12"/>
<dbReference type="Proteomes" id="UP000319731">
    <property type="component" value="Unassembled WGS sequence"/>
</dbReference>
<evidence type="ECO:0000256" key="8">
    <source>
        <dbReference type="ARBA" id="ARBA00023098"/>
    </source>
</evidence>
<dbReference type="GO" id="GO:0042761">
    <property type="term" value="P:very long-chain fatty acid biosynthetic process"/>
    <property type="evidence" value="ECO:0007669"/>
    <property type="project" value="TreeGrafter"/>
</dbReference>
<keyword evidence="5 12" id="KW-0812">Transmembrane</keyword>
<evidence type="ECO:0000256" key="10">
    <source>
        <dbReference type="ARBA" id="ARBA00023160"/>
    </source>
</evidence>
<dbReference type="GO" id="GO:0009922">
    <property type="term" value="F:fatty acid elongase activity"/>
    <property type="evidence" value="ECO:0007669"/>
    <property type="project" value="UniProtKB-EC"/>
</dbReference>
<dbReference type="GO" id="GO:0034626">
    <property type="term" value="P:fatty acid elongation, polyunsaturated fatty acid"/>
    <property type="evidence" value="ECO:0007669"/>
    <property type="project" value="TreeGrafter"/>
</dbReference>
<keyword evidence="4 12" id="KW-0808">Transferase</keyword>
<proteinExistence type="inferred from homology"/>
<dbReference type="GO" id="GO:0019367">
    <property type="term" value="P:fatty acid elongation, saturated fatty acid"/>
    <property type="evidence" value="ECO:0007669"/>
    <property type="project" value="TreeGrafter"/>
</dbReference>
<keyword evidence="3 12" id="KW-0444">Lipid biosynthesis</keyword>
<gene>
    <name evidence="13" type="primary">SMI569</name>
    <name evidence="13" type="ORF">SmJEL517_g00569</name>
</gene>
<feature type="transmembrane region" description="Helical" evidence="12">
    <location>
        <begin position="77"/>
        <end position="99"/>
    </location>
</feature>
<dbReference type="GO" id="GO:0005789">
    <property type="term" value="C:endoplasmic reticulum membrane"/>
    <property type="evidence" value="ECO:0007669"/>
    <property type="project" value="TreeGrafter"/>
</dbReference>
<dbReference type="GO" id="GO:0034625">
    <property type="term" value="P:fatty acid elongation, monounsaturated fatty acid"/>
    <property type="evidence" value="ECO:0007669"/>
    <property type="project" value="TreeGrafter"/>
</dbReference>
<dbReference type="InterPro" id="IPR030457">
    <property type="entry name" value="ELO_CS"/>
</dbReference>
<feature type="transmembrane region" description="Helical" evidence="12">
    <location>
        <begin position="38"/>
        <end position="56"/>
    </location>
</feature>
<dbReference type="AlphaFoldDB" id="A0A507CDR1"/>
<keyword evidence="10 12" id="KW-0275">Fatty acid biosynthesis</keyword>
<evidence type="ECO:0000256" key="7">
    <source>
        <dbReference type="ARBA" id="ARBA00022989"/>
    </source>
</evidence>
<evidence type="ECO:0000256" key="5">
    <source>
        <dbReference type="ARBA" id="ARBA00022692"/>
    </source>
</evidence>
<comment type="caution">
    <text evidence="13">The sequence shown here is derived from an EMBL/GenBank/DDBJ whole genome shotgun (WGS) entry which is preliminary data.</text>
</comment>
<reference evidence="13 14" key="1">
    <citation type="journal article" date="2019" name="Sci. Rep.">
        <title>Comparative genomics of chytrid fungi reveal insights into the obligate biotrophic and pathogenic lifestyle of Synchytrium endobioticum.</title>
        <authorList>
            <person name="van de Vossenberg B.T.L.H."/>
            <person name="Warris S."/>
            <person name="Nguyen H.D.T."/>
            <person name="van Gent-Pelzer M.P.E."/>
            <person name="Joly D.L."/>
            <person name="van de Geest H.C."/>
            <person name="Bonants P.J.M."/>
            <person name="Smith D.S."/>
            <person name="Levesque C.A."/>
            <person name="van der Lee T.A.J."/>
        </authorList>
    </citation>
    <scope>NUCLEOTIDE SEQUENCE [LARGE SCALE GENOMIC DNA]</scope>
    <source>
        <strain evidence="13 14">JEL517</strain>
    </source>
</reference>
<keyword evidence="7 12" id="KW-1133">Transmembrane helix</keyword>
<evidence type="ECO:0000256" key="6">
    <source>
        <dbReference type="ARBA" id="ARBA00022832"/>
    </source>
</evidence>
<keyword evidence="9 12" id="KW-0472">Membrane</keyword>
<comment type="subcellular location">
    <subcellularLocation>
        <location evidence="1">Membrane</location>
        <topology evidence="1">Multi-pass membrane protein</topology>
    </subcellularLocation>
</comment>
<keyword evidence="6 12" id="KW-0276">Fatty acid metabolism</keyword>
<dbReference type="PANTHER" id="PTHR11157">
    <property type="entry name" value="FATTY ACID ACYL TRANSFERASE-RELATED"/>
    <property type="match status" value="1"/>
</dbReference>
<dbReference type="InterPro" id="IPR002076">
    <property type="entry name" value="ELO_fam"/>
</dbReference>
<comment type="catalytic activity">
    <reaction evidence="12">
        <text>an acyl-CoA + malonyl-CoA + H(+) = a 3-oxoacyl-CoA + CO2 + CoA</text>
        <dbReference type="Rhea" id="RHEA:50252"/>
        <dbReference type="ChEBI" id="CHEBI:15378"/>
        <dbReference type="ChEBI" id="CHEBI:16526"/>
        <dbReference type="ChEBI" id="CHEBI:57287"/>
        <dbReference type="ChEBI" id="CHEBI:57384"/>
        <dbReference type="ChEBI" id="CHEBI:58342"/>
        <dbReference type="ChEBI" id="CHEBI:90726"/>
    </reaction>
    <physiologicalReaction direction="left-to-right" evidence="12">
        <dbReference type="Rhea" id="RHEA:50253"/>
    </physiologicalReaction>
</comment>
<accession>A0A507CDR1</accession>
<evidence type="ECO:0000256" key="12">
    <source>
        <dbReference type="RuleBase" id="RU361115"/>
    </source>
</evidence>
<evidence type="ECO:0000256" key="1">
    <source>
        <dbReference type="ARBA" id="ARBA00004141"/>
    </source>
</evidence>
<dbReference type="EMBL" id="QEAO01000002">
    <property type="protein sequence ID" value="TPX37478.1"/>
    <property type="molecule type" value="Genomic_DNA"/>
</dbReference>
<keyword evidence="8 12" id="KW-0443">Lipid metabolism</keyword>
<evidence type="ECO:0000313" key="13">
    <source>
        <dbReference type="EMBL" id="TPX37478.1"/>
    </source>
</evidence>
<feature type="transmembrane region" description="Helical" evidence="12">
    <location>
        <begin position="173"/>
        <end position="193"/>
    </location>
</feature>
<keyword evidence="14" id="KW-1185">Reference proteome</keyword>
<dbReference type="GeneID" id="42001795"/>
<evidence type="ECO:0000256" key="4">
    <source>
        <dbReference type="ARBA" id="ARBA00022679"/>
    </source>
</evidence>
<evidence type="ECO:0000313" key="14">
    <source>
        <dbReference type="Proteomes" id="UP000319731"/>
    </source>
</evidence>
<dbReference type="OrthoDB" id="434092at2759"/>
<comment type="catalytic activity">
    <reaction evidence="11">
        <text>a very-long-chain acyl-CoA + malonyl-CoA + H(+) = a very-long-chain 3-oxoacyl-CoA + CO2 + CoA</text>
        <dbReference type="Rhea" id="RHEA:32727"/>
        <dbReference type="ChEBI" id="CHEBI:15378"/>
        <dbReference type="ChEBI" id="CHEBI:16526"/>
        <dbReference type="ChEBI" id="CHEBI:57287"/>
        <dbReference type="ChEBI" id="CHEBI:57384"/>
        <dbReference type="ChEBI" id="CHEBI:90725"/>
        <dbReference type="ChEBI" id="CHEBI:90736"/>
        <dbReference type="EC" id="2.3.1.199"/>
    </reaction>
</comment>
<protein>
    <recommendedName>
        <fullName evidence="12">Elongation of fatty acids protein</fullName>
        <ecNumber evidence="12">2.3.1.-</ecNumber>
    </recommendedName>
</protein>
<sequence length="250" mass="29417">MRWPSPTNDALDFILAKYFNFSPDDFKWDDGLLFNRHSLPLVAGCSLFYVVVMLGGQEIMKGYEPFHLKKPIFLHNAIMSIASAILFMLILEPLIPMWFEHGLNYAVCDKQAYTPRLELFYYFNFLFKLWEFIDTGFMVLRKRPLEFLHVYHHSAYYAVSSISKRQIWWKKHLTSMQITQFVLDLGLISYLAYNVFTNEAFPWLKTEWGFRTVENCFSADPKMHASVATFVIGSYLLLFIDFYASLRALI</sequence>
<name>A0A507CDR1_9FUNG</name>
<dbReference type="GO" id="GO:0030148">
    <property type="term" value="P:sphingolipid biosynthetic process"/>
    <property type="evidence" value="ECO:0007669"/>
    <property type="project" value="TreeGrafter"/>
</dbReference>
<dbReference type="PANTHER" id="PTHR11157:SF134">
    <property type="entry name" value="ELONGATION OF FATTY ACIDS PROTEIN 1-RELATED"/>
    <property type="match status" value="1"/>
</dbReference>
<evidence type="ECO:0000256" key="3">
    <source>
        <dbReference type="ARBA" id="ARBA00022516"/>
    </source>
</evidence>
<organism evidence="13 14">
    <name type="scientific">Synchytrium microbalum</name>
    <dbReference type="NCBI Taxonomy" id="1806994"/>
    <lineage>
        <taxon>Eukaryota</taxon>
        <taxon>Fungi</taxon>
        <taxon>Fungi incertae sedis</taxon>
        <taxon>Chytridiomycota</taxon>
        <taxon>Chytridiomycota incertae sedis</taxon>
        <taxon>Chytridiomycetes</taxon>
        <taxon>Synchytriales</taxon>
        <taxon>Synchytriaceae</taxon>
        <taxon>Synchytrium</taxon>
    </lineage>
</organism>
<evidence type="ECO:0000256" key="9">
    <source>
        <dbReference type="ARBA" id="ARBA00023136"/>
    </source>
</evidence>
<feature type="transmembrane region" description="Helical" evidence="12">
    <location>
        <begin position="227"/>
        <end position="246"/>
    </location>
</feature>
<evidence type="ECO:0000256" key="11">
    <source>
        <dbReference type="ARBA" id="ARBA00047375"/>
    </source>
</evidence>
<comment type="similarity">
    <text evidence="2 12">Belongs to the ELO family.</text>
</comment>
<dbReference type="STRING" id="1806994.A0A507CDR1"/>